<evidence type="ECO:0000256" key="1">
    <source>
        <dbReference type="SAM" id="MobiDB-lite"/>
    </source>
</evidence>
<gene>
    <name evidence="2" type="ORF">Tco_0891980</name>
</gene>
<comment type="caution">
    <text evidence="2">The sequence shown here is derived from an EMBL/GenBank/DDBJ whole genome shotgun (WGS) entry which is preliminary data.</text>
</comment>
<dbReference type="Proteomes" id="UP001151760">
    <property type="component" value="Unassembled WGS sequence"/>
</dbReference>
<feature type="compositionally biased region" description="Acidic residues" evidence="1">
    <location>
        <begin position="101"/>
        <end position="116"/>
    </location>
</feature>
<evidence type="ECO:0000313" key="3">
    <source>
        <dbReference type="Proteomes" id="UP001151760"/>
    </source>
</evidence>
<sequence>MPYPRFTKVITNHFLKQYKSLSNLKYQHYHTIKDDGIVSRLKFVRIREDYQEYGLAIPEVMLNDAIKQSESYRMFIKYSTGQIPPKKSRGKGSQGKKTVDDSQETVDVSEESEPELEPVKKKTASRRVVKKKIIVFADDNIILGPDVALELGKSISLAEAEEEEAEKQVHASHVRIVTESLPESAKKKLVAEVLEV</sequence>
<keyword evidence="3" id="KW-1185">Reference proteome</keyword>
<protein>
    <submittedName>
        <fullName evidence="2">Uncharacterized protein</fullName>
    </submittedName>
</protein>
<organism evidence="2 3">
    <name type="scientific">Tanacetum coccineum</name>
    <dbReference type="NCBI Taxonomy" id="301880"/>
    <lineage>
        <taxon>Eukaryota</taxon>
        <taxon>Viridiplantae</taxon>
        <taxon>Streptophyta</taxon>
        <taxon>Embryophyta</taxon>
        <taxon>Tracheophyta</taxon>
        <taxon>Spermatophyta</taxon>
        <taxon>Magnoliopsida</taxon>
        <taxon>eudicotyledons</taxon>
        <taxon>Gunneridae</taxon>
        <taxon>Pentapetalae</taxon>
        <taxon>asterids</taxon>
        <taxon>campanulids</taxon>
        <taxon>Asterales</taxon>
        <taxon>Asteraceae</taxon>
        <taxon>Asteroideae</taxon>
        <taxon>Anthemideae</taxon>
        <taxon>Anthemidinae</taxon>
        <taxon>Tanacetum</taxon>
    </lineage>
</organism>
<name>A0ABQ5C5Y5_9ASTR</name>
<proteinExistence type="predicted"/>
<dbReference type="EMBL" id="BQNB010013938">
    <property type="protein sequence ID" value="GJT22043.1"/>
    <property type="molecule type" value="Genomic_DNA"/>
</dbReference>
<reference evidence="2" key="2">
    <citation type="submission" date="2022-01" db="EMBL/GenBank/DDBJ databases">
        <authorList>
            <person name="Yamashiro T."/>
            <person name="Shiraishi A."/>
            <person name="Satake H."/>
            <person name="Nakayama K."/>
        </authorList>
    </citation>
    <scope>NUCLEOTIDE SEQUENCE</scope>
</reference>
<evidence type="ECO:0000313" key="2">
    <source>
        <dbReference type="EMBL" id="GJT22043.1"/>
    </source>
</evidence>
<feature type="region of interest" description="Disordered" evidence="1">
    <location>
        <begin position="83"/>
        <end position="121"/>
    </location>
</feature>
<accession>A0ABQ5C5Y5</accession>
<reference evidence="2" key="1">
    <citation type="journal article" date="2022" name="Int. J. Mol. Sci.">
        <title>Draft Genome of Tanacetum Coccineum: Genomic Comparison of Closely Related Tanacetum-Family Plants.</title>
        <authorList>
            <person name="Yamashiro T."/>
            <person name="Shiraishi A."/>
            <person name="Nakayama K."/>
            <person name="Satake H."/>
        </authorList>
    </citation>
    <scope>NUCLEOTIDE SEQUENCE</scope>
</reference>